<accession>L0K6U5</accession>
<dbReference type="HOGENOM" id="CLU_037990_16_1_9"/>
<dbReference type="PANTHER" id="PTHR43861">
    <property type="entry name" value="TRANS-ACONITATE 2-METHYLTRANSFERASE-RELATED"/>
    <property type="match status" value="1"/>
</dbReference>
<name>L0K6U5_HALHC</name>
<dbReference type="STRING" id="748449.Halha_1031"/>
<dbReference type="GO" id="GO:0008168">
    <property type="term" value="F:methyltransferase activity"/>
    <property type="evidence" value="ECO:0007669"/>
    <property type="project" value="UniProtKB-KW"/>
</dbReference>
<dbReference type="InterPro" id="IPR025714">
    <property type="entry name" value="Methyltranfer_dom"/>
</dbReference>
<sequence>MTHKFDPKKKHKLLSEKRHQMLPPEETLQKLELKKGDVVADIGCGVGFFSVPAAKLVGNEGKVYAIDVVEEMLTELRKRKEEAENIVLVQGTEYSAEIADHAIDFMLISNVLHEIEDKNKFLQEYITKLSTKGRLALIEWKKKETIHGPTKKHRISKQEIKKLFKEIGLKISKEVDLNINQYGIVAHKD</sequence>
<dbReference type="SUPFAM" id="SSF53335">
    <property type="entry name" value="S-adenosyl-L-methionine-dependent methyltransferases"/>
    <property type="match status" value="1"/>
</dbReference>
<dbReference type="KEGG" id="hhl:Halha_1031"/>
<dbReference type="Gene3D" id="3.40.50.150">
    <property type="entry name" value="Vaccinia Virus protein VP39"/>
    <property type="match status" value="1"/>
</dbReference>
<evidence type="ECO:0000313" key="3">
    <source>
        <dbReference type="Proteomes" id="UP000010880"/>
    </source>
</evidence>
<dbReference type="OrthoDB" id="9784101at2"/>
<dbReference type="AlphaFoldDB" id="L0K6U5"/>
<keyword evidence="3" id="KW-1185">Reference proteome</keyword>
<protein>
    <submittedName>
        <fullName evidence="2">Methylase involved in ubiquinone/menaquinone biosynthesis</fullName>
    </submittedName>
</protein>
<dbReference type="Proteomes" id="UP000010880">
    <property type="component" value="Chromosome"/>
</dbReference>
<keyword evidence="2" id="KW-0808">Transferase</keyword>
<feature type="domain" description="Methyltransferase" evidence="1">
    <location>
        <begin position="34"/>
        <end position="166"/>
    </location>
</feature>
<evidence type="ECO:0000313" key="2">
    <source>
        <dbReference type="EMBL" id="AGB40992.1"/>
    </source>
</evidence>
<reference evidence="3" key="1">
    <citation type="submission" date="2012-02" db="EMBL/GenBank/DDBJ databases">
        <title>The complete genome of Halobacteroides halobius DSM 5150.</title>
        <authorList>
            <person name="Lucas S."/>
            <person name="Copeland A."/>
            <person name="Lapidus A."/>
            <person name="Glavina del Rio T."/>
            <person name="Dalin E."/>
            <person name="Tice H."/>
            <person name="Bruce D."/>
            <person name="Goodwin L."/>
            <person name="Pitluck S."/>
            <person name="Peters L."/>
            <person name="Mikhailova N."/>
            <person name="Gu W."/>
            <person name="Kyrpides N."/>
            <person name="Mavromatis K."/>
            <person name="Ivanova N."/>
            <person name="Brettin T."/>
            <person name="Detter J.C."/>
            <person name="Han C."/>
            <person name="Larimer F."/>
            <person name="Land M."/>
            <person name="Hauser L."/>
            <person name="Markowitz V."/>
            <person name="Cheng J.-F."/>
            <person name="Hugenholtz P."/>
            <person name="Woyke T."/>
            <person name="Wu D."/>
            <person name="Tindall B."/>
            <person name="Pomrenke H."/>
            <person name="Brambilla E."/>
            <person name="Klenk H.-P."/>
            <person name="Eisen J.A."/>
        </authorList>
    </citation>
    <scope>NUCLEOTIDE SEQUENCE [LARGE SCALE GENOMIC DNA]</scope>
    <source>
        <strain evidence="3">ATCC 35273 / DSM 5150 / MD-1</strain>
    </source>
</reference>
<dbReference type="GO" id="GO:0032259">
    <property type="term" value="P:methylation"/>
    <property type="evidence" value="ECO:0007669"/>
    <property type="project" value="UniProtKB-KW"/>
</dbReference>
<keyword evidence="2" id="KW-0830">Ubiquinone</keyword>
<organism evidence="2 3">
    <name type="scientific">Halobacteroides halobius (strain ATCC 35273 / DSM 5150 / MD-1)</name>
    <dbReference type="NCBI Taxonomy" id="748449"/>
    <lineage>
        <taxon>Bacteria</taxon>
        <taxon>Bacillati</taxon>
        <taxon>Bacillota</taxon>
        <taxon>Clostridia</taxon>
        <taxon>Halanaerobiales</taxon>
        <taxon>Halobacteroidaceae</taxon>
        <taxon>Halobacteroides</taxon>
    </lineage>
</organism>
<proteinExistence type="predicted"/>
<dbReference type="EMBL" id="CP003359">
    <property type="protein sequence ID" value="AGB40992.1"/>
    <property type="molecule type" value="Genomic_DNA"/>
</dbReference>
<keyword evidence="2" id="KW-0489">Methyltransferase</keyword>
<evidence type="ECO:0000259" key="1">
    <source>
        <dbReference type="Pfam" id="PF13847"/>
    </source>
</evidence>
<dbReference type="InterPro" id="IPR029063">
    <property type="entry name" value="SAM-dependent_MTases_sf"/>
</dbReference>
<dbReference type="Pfam" id="PF13847">
    <property type="entry name" value="Methyltransf_31"/>
    <property type="match status" value="1"/>
</dbReference>
<gene>
    <name evidence="2" type="ordered locus">Halha_1031</name>
</gene>
<dbReference type="eggNOG" id="COG2226">
    <property type="taxonomic scope" value="Bacteria"/>
</dbReference>
<dbReference type="RefSeq" id="WP_015326717.1">
    <property type="nucleotide sequence ID" value="NC_019978.1"/>
</dbReference>
<dbReference type="CDD" id="cd02440">
    <property type="entry name" value="AdoMet_MTases"/>
    <property type="match status" value="1"/>
</dbReference>